<accession>A0ABN8ZNV4</accession>
<gene>
    <name evidence="1" type="ORF">MRATA1EN1_LOCUS22421</name>
</gene>
<reference evidence="1" key="1">
    <citation type="submission" date="2023-04" db="EMBL/GenBank/DDBJ databases">
        <authorList>
            <consortium name="ELIXIR-Norway"/>
        </authorList>
    </citation>
    <scope>NUCLEOTIDE SEQUENCE [LARGE SCALE GENOMIC DNA]</scope>
</reference>
<organism evidence="1 2">
    <name type="scientific">Rangifer tarandus platyrhynchus</name>
    <name type="common">Svalbard reindeer</name>
    <dbReference type="NCBI Taxonomy" id="3082113"/>
    <lineage>
        <taxon>Eukaryota</taxon>
        <taxon>Metazoa</taxon>
        <taxon>Chordata</taxon>
        <taxon>Craniata</taxon>
        <taxon>Vertebrata</taxon>
        <taxon>Euteleostomi</taxon>
        <taxon>Mammalia</taxon>
        <taxon>Eutheria</taxon>
        <taxon>Laurasiatheria</taxon>
        <taxon>Artiodactyla</taxon>
        <taxon>Ruminantia</taxon>
        <taxon>Pecora</taxon>
        <taxon>Cervidae</taxon>
        <taxon>Odocoileinae</taxon>
        <taxon>Rangifer</taxon>
    </lineage>
</organism>
<proteinExistence type="predicted"/>
<evidence type="ECO:0000313" key="2">
    <source>
        <dbReference type="Proteomes" id="UP001176941"/>
    </source>
</evidence>
<dbReference type="EMBL" id="OX459969">
    <property type="protein sequence ID" value="CAI9173459.1"/>
    <property type="molecule type" value="Genomic_DNA"/>
</dbReference>
<protein>
    <submittedName>
        <fullName evidence="1">Uncharacterized protein</fullName>
    </submittedName>
</protein>
<evidence type="ECO:0000313" key="1">
    <source>
        <dbReference type="EMBL" id="CAI9173459.1"/>
    </source>
</evidence>
<sequence>MRCIKINMVYPPMHHFLNVSGFTCFFLAPFHPSFNLSHFERTAWSNHMLSPSLPPAVAGPEDLAFPSGGLGLLPAAASVWTETKLLFLVRCDALHVFNRNSVCCCLILFFCKGEVCIFV</sequence>
<name>A0ABN8ZNV4_RANTA</name>
<dbReference type="Proteomes" id="UP001176941">
    <property type="component" value="Chromosome 33"/>
</dbReference>
<keyword evidence="2" id="KW-1185">Reference proteome</keyword>